<comment type="caution">
    <text evidence="1">The sequence shown here is derived from an EMBL/GenBank/DDBJ whole genome shotgun (WGS) entry which is preliminary data.</text>
</comment>
<dbReference type="Proteomes" id="UP001162483">
    <property type="component" value="Unassembled WGS sequence"/>
</dbReference>
<accession>A0ABN9HDW8</accession>
<name>A0ABN9HDW8_9NEOB</name>
<protein>
    <submittedName>
        <fullName evidence="1">Uncharacterized protein</fullName>
    </submittedName>
</protein>
<evidence type="ECO:0000313" key="2">
    <source>
        <dbReference type="Proteomes" id="UP001162483"/>
    </source>
</evidence>
<organism evidence="1 2">
    <name type="scientific">Staurois parvus</name>
    <dbReference type="NCBI Taxonomy" id="386267"/>
    <lineage>
        <taxon>Eukaryota</taxon>
        <taxon>Metazoa</taxon>
        <taxon>Chordata</taxon>
        <taxon>Craniata</taxon>
        <taxon>Vertebrata</taxon>
        <taxon>Euteleostomi</taxon>
        <taxon>Amphibia</taxon>
        <taxon>Batrachia</taxon>
        <taxon>Anura</taxon>
        <taxon>Neobatrachia</taxon>
        <taxon>Ranoidea</taxon>
        <taxon>Ranidae</taxon>
        <taxon>Staurois</taxon>
    </lineage>
</organism>
<sequence length="47" mass="5122">MSVTVSQSPPVSECPPQSCNKSLITSITRVKKIPVYIPPFLDAITFT</sequence>
<proteinExistence type="predicted"/>
<dbReference type="EMBL" id="CATNWA010020496">
    <property type="protein sequence ID" value="CAI9618651.1"/>
    <property type="molecule type" value="Genomic_DNA"/>
</dbReference>
<reference evidence="1" key="1">
    <citation type="submission" date="2023-05" db="EMBL/GenBank/DDBJ databases">
        <authorList>
            <person name="Stuckert A."/>
        </authorList>
    </citation>
    <scope>NUCLEOTIDE SEQUENCE</scope>
</reference>
<gene>
    <name evidence="1" type="ORF">SPARVUS_LOCUS15709735</name>
</gene>
<keyword evidence="2" id="KW-1185">Reference proteome</keyword>
<evidence type="ECO:0000313" key="1">
    <source>
        <dbReference type="EMBL" id="CAI9618651.1"/>
    </source>
</evidence>